<comment type="caution">
    <text evidence="3">The sequence shown here is derived from an EMBL/GenBank/DDBJ whole genome shotgun (WGS) entry which is preliminary data.</text>
</comment>
<feature type="transmembrane region" description="Helical" evidence="2">
    <location>
        <begin position="12"/>
        <end position="30"/>
    </location>
</feature>
<organism evidence="3 4">
    <name type="scientific">Nonomuraea rubra</name>
    <dbReference type="NCBI Taxonomy" id="46180"/>
    <lineage>
        <taxon>Bacteria</taxon>
        <taxon>Bacillati</taxon>
        <taxon>Actinomycetota</taxon>
        <taxon>Actinomycetes</taxon>
        <taxon>Streptosporangiales</taxon>
        <taxon>Streptosporangiaceae</taxon>
        <taxon>Nonomuraea</taxon>
    </lineage>
</organism>
<evidence type="ECO:0000256" key="2">
    <source>
        <dbReference type="SAM" id="Phobius"/>
    </source>
</evidence>
<sequence>MKNLLKLLLAKRMAGTPLGLAALVLGWFLARRRRRRHAYETEQETERVGRRSGVAPPARAGSRSRAASRR</sequence>
<dbReference type="AlphaFoldDB" id="A0A7X0P400"/>
<feature type="compositionally biased region" description="Low complexity" evidence="1">
    <location>
        <begin position="55"/>
        <end position="70"/>
    </location>
</feature>
<dbReference type="InterPro" id="IPR045777">
    <property type="entry name" value="DUF6203"/>
</dbReference>
<proteinExistence type="predicted"/>
<dbReference type="Pfam" id="PF19706">
    <property type="entry name" value="DUF6203"/>
    <property type="match status" value="1"/>
</dbReference>
<keyword evidence="2" id="KW-0472">Membrane</keyword>
<dbReference type="EMBL" id="JACHMI010000001">
    <property type="protein sequence ID" value="MBB6554659.1"/>
    <property type="molecule type" value="Genomic_DNA"/>
</dbReference>
<evidence type="ECO:0000313" key="4">
    <source>
        <dbReference type="Proteomes" id="UP000565579"/>
    </source>
</evidence>
<reference evidence="3 4" key="1">
    <citation type="submission" date="2020-08" db="EMBL/GenBank/DDBJ databases">
        <title>Sequencing the genomes of 1000 actinobacteria strains.</title>
        <authorList>
            <person name="Klenk H.-P."/>
        </authorList>
    </citation>
    <scope>NUCLEOTIDE SEQUENCE [LARGE SCALE GENOMIC DNA]</scope>
    <source>
        <strain evidence="3 4">DSM 43768</strain>
    </source>
</reference>
<evidence type="ECO:0000256" key="1">
    <source>
        <dbReference type="SAM" id="MobiDB-lite"/>
    </source>
</evidence>
<evidence type="ECO:0000313" key="3">
    <source>
        <dbReference type="EMBL" id="MBB6554659.1"/>
    </source>
</evidence>
<feature type="region of interest" description="Disordered" evidence="1">
    <location>
        <begin position="37"/>
        <end position="70"/>
    </location>
</feature>
<keyword evidence="2" id="KW-0812">Transmembrane</keyword>
<keyword evidence="4" id="KW-1185">Reference proteome</keyword>
<dbReference type="Proteomes" id="UP000565579">
    <property type="component" value="Unassembled WGS sequence"/>
</dbReference>
<name>A0A7X0P400_9ACTN</name>
<protein>
    <submittedName>
        <fullName evidence="3">Uncharacterized protein</fullName>
    </submittedName>
</protein>
<keyword evidence="2" id="KW-1133">Transmembrane helix</keyword>
<dbReference type="RefSeq" id="WP_185109357.1">
    <property type="nucleotide sequence ID" value="NZ_JACHMI010000001.1"/>
</dbReference>
<gene>
    <name evidence="3" type="ORF">HD593_009454</name>
</gene>
<accession>A0A7X0P400</accession>
<feature type="compositionally biased region" description="Basic and acidic residues" evidence="1">
    <location>
        <begin position="38"/>
        <end position="49"/>
    </location>
</feature>